<keyword evidence="1" id="KW-1185">Reference proteome</keyword>
<evidence type="ECO:0000313" key="1">
    <source>
        <dbReference type="Proteomes" id="UP000694920"/>
    </source>
</evidence>
<gene>
    <name evidence="2" type="primary">LOC107266060</name>
</gene>
<dbReference type="GeneID" id="107266060"/>
<dbReference type="InterPro" id="IPR022048">
    <property type="entry name" value="Envelope_fusion-like"/>
</dbReference>
<reference evidence="2" key="1">
    <citation type="submission" date="2025-08" db="UniProtKB">
        <authorList>
            <consortium name="RefSeq"/>
        </authorList>
    </citation>
    <scope>IDENTIFICATION</scope>
</reference>
<sequence>MGNLVNYKDTWKLVIHTDLSPIFEREATIKQYLSKTKKMCGTTSLELQRICKAFSTSSKARLQEIDAKLEYVKETILDPQSKRKRGLIDGLGSLAKSLFGTMDAEDAKLINKQITAFNKEGSALKTALKNQVQITKANLRMINETAANAEHNEMILFNLTSHIKEQMDEGFRLESFREELDEHFIILSLYIEMFHGCVQDLVEYLVEIQKGILYPGIVSYPKIIKLLKESLEHLPQGLNYPIALIPENARYLKEISEIEAYSEGNSIVTIIKIPLTSSQEYHVNRIHSLPVHMKNGTYAYIKAEEKYAIVGHEMQTFIRMTRTELDNCKKIKDQYLCEARHPVFKIRPYGSCETQLFTNPSSYPLSCETRQIKIENTLLIEMENPNSSIVVPSIM</sequence>
<accession>A0AAJ7BQ59</accession>
<dbReference type="Pfam" id="PF12259">
    <property type="entry name" value="Baculo_F"/>
    <property type="match status" value="1"/>
</dbReference>
<dbReference type="AlphaFoldDB" id="A0AAJ7BQ59"/>
<organism evidence="1 2">
    <name type="scientific">Cephus cinctus</name>
    <name type="common">Wheat stem sawfly</name>
    <dbReference type="NCBI Taxonomy" id="211228"/>
    <lineage>
        <taxon>Eukaryota</taxon>
        <taxon>Metazoa</taxon>
        <taxon>Ecdysozoa</taxon>
        <taxon>Arthropoda</taxon>
        <taxon>Hexapoda</taxon>
        <taxon>Insecta</taxon>
        <taxon>Pterygota</taxon>
        <taxon>Neoptera</taxon>
        <taxon>Endopterygota</taxon>
        <taxon>Hymenoptera</taxon>
        <taxon>Cephoidea</taxon>
        <taxon>Cephidae</taxon>
        <taxon>Cephus</taxon>
    </lineage>
</organism>
<evidence type="ECO:0000313" key="2">
    <source>
        <dbReference type="RefSeq" id="XP_015591665.1"/>
    </source>
</evidence>
<dbReference type="KEGG" id="ccin:107266060"/>
<protein>
    <submittedName>
        <fullName evidence="2">Uncharacterized protein LOC107266060</fullName>
    </submittedName>
</protein>
<name>A0AAJ7BQ59_CEPCN</name>
<dbReference type="Proteomes" id="UP000694920">
    <property type="component" value="Unplaced"/>
</dbReference>
<proteinExistence type="predicted"/>
<dbReference type="RefSeq" id="XP_015591665.1">
    <property type="nucleotide sequence ID" value="XM_015736179.1"/>
</dbReference>